<keyword evidence="1" id="KW-0472">Membrane</keyword>
<dbReference type="AlphaFoldDB" id="A0A2T8HQ31"/>
<reference evidence="2 3" key="1">
    <citation type="submission" date="2018-04" db="EMBL/GenBank/DDBJ databases">
        <title>Pararhodobacter oceanense sp. nov., isolated from marine intertidal sediment.</title>
        <authorList>
            <person name="Wang X.-L."/>
            <person name="Du Z.-J."/>
        </authorList>
    </citation>
    <scope>NUCLEOTIDE SEQUENCE [LARGE SCALE GENOMIC DNA]</scope>
    <source>
        <strain evidence="2 3">AM505</strain>
    </source>
</reference>
<dbReference type="RefSeq" id="WP_116559654.1">
    <property type="nucleotide sequence ID" value="NZ_QDKM01000011.1"/>
</dbReference>
<comment type="caution">
    <text evidence="2">The sequence shown here is derived from an EMBL/GenBank/DDBJ whole genome shotgun (WGS) entry which is preliminary data.</text>
</comment>
<feature type="transmembrane region" description="Helical" evidence="1">
    <location>
        <begin position="33"/>
        <end position="53"/>
    </location>
</feature>
<evidence type="ECO:0000256" key="1">
    <source>
        <dbReference type="SAM" id="Phobius"/>
    </source>
</evidence>
<dbReference type="OrthoDB" id="7264282at2"/>
<dbReference type="EMBL" id="QDKM01000011">
    <property type="protein sequence ID" value="PVH27558.1"/>
    <property type="molecule type" value="Genomic_DNA"/>
</dbReference>
<accession>A0A2T8HQ31</accession>
<dbReference type="Proteomes" id="UP000245911">
    <property type="component" value="Unassembled WGS sequence"/>
</dbReference>
<feature type="transmembrane region" description="Helical" evidence="1">
    <location>
        <begin position="105"/>
        <end position="131"/>
    </location>
</feature>
<name>A0A2T8HQ31_9RHOB</name>
<keyword evidence="1" id="KW-1133">Transmembrane helix</keyword>
<sequence>MRRDPPPQSDPDRREFREEAESLWRINLAPATWAAHFVTSYAIAAVVCAKAPALLPHARLALLLATGLALAVILWLGWRAWRQWDYRTTGDYTNALGEAEDRHQFLGHAAVLLALISAIGVVYGTLPVLLLESCR</sequence>
<protein>
    <submittedName>
        <fullName evidence="2">Uncharacterized protein</fullName>
    </submittedName>
</protein>
<evidence type="ECO:0000313" key="2">
    <source>
        <dbReference type="EMBL" id="PVH27558.1"/>
    </source>
</evidence>
<evidence type="ECO:0000313" key="3">
    <source>
        <dbReference type="Proteomes" id="UP000245911"/>
    </source>
</evidence>
<keyword evidence="1" id="KW-0812">Transmembrane</keyword>
<proteinExistence type="predicted"/>
<keyword evidence="3" id="KW-1185">Reference proteome</keyword>
<organism evidence="2 3">
    <name type="scientific">Pararhodobacter oceanensis</name>
    <dbReference type="NCBI Taxonomy" id="2172121"/>
    <lineage>
        <taxon>Bacteria</taxon>
        <taxon>Pseudomonadati</taxon>
        <taxon>Pseudomonadota</taxon>
        <taxon>Alphaproteobacteria</taxon>
        <taxon>Rhodobacterales</taxon>
        <taxon>Paracoccaceae</taxon>
        <taxon>Pararhodobacter</taxon>
    </lineage>
</organism>
<gene>
    <name evidence="2" type="ORF">DDE20_16605</name>
</gene>
<feature type="transmembrane region" description="Helical" evidence="1">
    <location>
        <begin position="60"/>
        <end position="78"/>
    </location>
</feature>